<name>A0AA38CTU2_TAXCH</name>
<dbReference type="Proteomes" id="UP000824469">
    <property type="component" value="Unassembled WGS sequence"/>
</dbReference>
<dbReference type="EMBL" id="JAHRHJ020000008">
    <property type="protein sequence ID" value="KAH9304177.1"/>
    <property type="molecule type" value="Genomic_DNA"/>
</dbReference>
<reference evidence="1 2" key="1">
    <citation type="journal article" date="2021" name="Nat. Plants">
        <title>The Taxus genome provides insights into paclitaxel biosynthesis.</title>
        <authorList>
            <person name="Xiong X."/>
            <person name="Gou J."/>
            <person name="Liao Q."/>
            <person name="Li Y."/>
            <person name="Zhou Q."/>
            <person name="Bi G."/>
            <person name="Li C."/>
            <person name="Du R."/>
            <person name="Wang X."/>
            <person name="Sun T."/>
            <person name="Guo L."/>
            <person name="Liang H."/>
            <person name="Lu P."/>
            <person name="Wu Y."/>
            <person name="Zhang Z."/>
            <person name="Ro D.K."/>
            <person name="Shang Y."/>
            <person name="Huang S."/>
            <person name="Yan J."/>
        </authorList>
    </citation>
    <scope>NUCLEOTIDE SEQUENCE [LARGE SCALE GENOMIC DNA]</scope>
    <source>
        <strain evidence="1">Ta-2019</strain>
    </source>
</reference>
<gene>
    <name evidence="1" type="ORF">KI387_008581</name>
</gene>
<dbReference type="AlphaFoldDB" id="A0AA38CTU2"/>
<evidence type="ECO:0000313" key="2">
    <source>
        <dbReference type="Proteomes" id="UP000824469"/>
    </source>
</evidence>
<evidence type="ECO:0000313" key="1">
    <source>
        <dbReference type="EMBL" id="KAH9304177.1"/>
    </source>
</evidence>
<keyword evidence="2" id="KW-1185">Reference proteome</keyword>
<organism evidence="1 2">
    <name type="scientific">Taxus chinensis</name>
    <name type="common">Chinese yew</name>
    <name type="synonym">Taxus wallichiana var. chinensis</name>
    <dbReference type="NCBI Taxonomy" id="29808"/>
    <lineage>
        <taxon>Eukaryota</taxon>
        <taxon>Viridiplantae</taxon>
        <taxon>Streptophyta</taxon>
        <taxon>Embryophyta</taxon>
        <taxon>Tracheophyta</taxon>
        <taxon>Spermatophyta</taxon>
        <taxon>Pinopsida</taxon>
        <taxon>Pinidae</taxon>
        <taxon>Conifers II</taxon>
        <taxon>Cupressales</taxon>
        <taxon>Taxaceae</taxon>
        <taxon>Taxus</taxon>
    </lineage>
</organism>
<proteinExistence type="predicted"/>
<protein>
    <submittedName>
        <fullName evidence="1">Uncharacterized protein</fullName>
    </submittedName>
</protein>
<sequence length="53" mass="6072">MEQLVWVNLGHLERKSAKYVARPIQAKMEQLVWVNLGHLGQKVLTGPKRTDFG</sequence>
<accession>A0AA38CTU2</accession>
<comment type="caution">
    <text evidence="1">The sequence shown here is derived from an EMBL/GenBank/DDBJ whole genome shotgun (WGS) entry which is preliminary data.</text>
</comment>
<feature type="non-terminal residue" evidence="1">
    <location>
        <position position="53"/>
    </location>
</feature>